<accession>A0A151R9D9</accession>
<evidence type="ECO:0000313" key="2">
    <source>
        <dbReference type="EMBL" id="KYP39116.1"/>
    </source>
</evidence>
<evidence type="ECO:0000259" key="1">
    <source>
        <dbReference type="PROSITE" id="PS50994"/>
    </source>
</evidence>
<dbReference type="AlphaFoldDB" id="A0A151R9D9"/>
<dbReference type="PANTHER" id="PTHR42648:SF26">
    <property type="entry name" value="INTEGRASE CATALYTIC DOMAIN-CONTAINING PROTEIN"/>
    <property type="match status" value="1"/>
</dbReference>
<gene>
    <name evidence="2" type="ORF">KK1_039601</name>
</gene>
<dbReference type="SUPFAM" id="SSF53098">
    <property type="entry name" value="Ribonuclease H-like"/>
    <property type="match status" value="1"/>
</dbReference>
<sequence length="242" mass="27887">LHLSNVLCVLGVTQKLVLVPQLCQSNNVSIEFFPWNFEVKDINIEAIFLWGLNDGTTSITSILLTQLASSFHLWHRYLGHLAFCTLLHALKSSHISFHGPSNKCSNCLSSKSHKLAFNKSSLVSHKPLYFILASTPFIFIDYSRYYVIFIDHFSKYSWIYPMKSKYDVSLIYPIFKNLVEQIQNLYFDNDGEFLKLRSFFHAHGISHLTSPPHTPEHNGLSKCKHHHLLEKTCDLMQHASTF</sequence>
<protein>
    <submittedName>
        <fullName evidence="2">Retrovirus-related Pol polyprotein from transposon TNT 1-94</fullName>
    </submittedName>
</protein>
<evidence type="ECO:0000313" key="3">
    <source>
        <dbReference type="Proteomes" id="UP000075243"/>
    </source>
</evidence>
<dbReference type="Gene3D" id="3.30.420.10">
    <property type="entry name" value="Ribonuclease H-like superfamily/Ribonuclease H"/>
    <property type="match status" value="1"/>
</dbReference>
<dbReference type="InterPro" id="IPR036397">
    <property type="entry name" value="RNaseH_sf"/>
</dbReference>
<dbReference type="EMBL" id="KQ483936">
    <property type="protein sequence ID" value="KYP39116.1"/>
    <property type="molecule type" value="Genomic_DNA"/>
</dbReference>
<feature type="non-terminal residue" evidence="2">
    <location>
        <position position="1"/>
    </location>
</feature>
<dbReference type="InterPro" id="IPR039537">
    <property type="entry name" value="Retrotran_Ty1/copia-like"/>
</dbReference>
<dbReference type="InterPro" id="IPR012337">
    <property type="entry name" value="RNaseH-like_sf"/>
</dbReference>
<name>A0A151R9D9_CAJCA</name>
<organism evidence="2 3">
    <name type="scientific">Cajanus cajan</name>
    <name type="common">Pigeon pea</name>
    <name type="synonym">Cajanus indicus</name>
    <dbReference type="NCBI Taxonomy" id="3821"/>
    <lineage>
        <taxon>Eukaryota</taxon>
        <taxon>Viridiplantae</taxon>
        <taxon>Streptophyta</taxon>
        <taxon>Embryophyta</taxon>
        <taxon>Tracheophyta</taxon>
        <taxon>Spermatophyta</taxon>
        <taxon>Magnoliopsida</taxon>
        <taxon>eudicotyledons</taxon>
        <taxon>Gunneridae</taxon>
        <taxon>Pentapetalae</taxon>
        <taxon>rosids</taxon>
        <taxon>fabids</taxon>
        <taxon>Fabales</taxon>
        <taxon>Fabaceae</taxon>
        <taxon>Papilionoideae</taxon>
        <taxon>50 kb inversion clade</taxon>
        <taxon>NPAAA clade</taxon>
        <taxon>indigoferoid/millettioid clade</taxon>
        <taxon>Phaseoleae</taxon>
        <taxon>Cajanus</taxon>
    </lineage>
</organism>
<dbReference type="InterPro" id="IPR001584">
    <property type="entry name" value="Integrase_cat-core"/>
</dbReference>
<dbReference type="GO" id="GO:0015074">
    <property type="term" value="P:DNA integration"/>
    <property type="evidence" value="ECO:0007669"/>
    <property type="project" value="InterPro"/>
</dbReference>
<dbReference type="GO" id="GO:0003676">
    <property type="term" value="F:nucleic acid binding"/>
    <property type="evidence" value="ECO:0007669"/>
    <property type="project" value="InterPro"/>
</dbReference>
<proteinExistence type="predicted"/>
<feature type="domain" description="Integrase catalytic" evidence="1">
    <location>
        <begin position="123"/>
        <end position="242"/>
    </location>
</feature>
<dbReference type="Proteomes" id="UP000075243">
    <property type="component" value="Unassembled WGS sequence"/>
</dbReference>
<keyword evidence="3" id="KW-1185">Reference proteome</keyword>
<dbReference type="PANTHER" id="PTHR42648">
    <property type="entry name" value="TRANSPOSASE, PUTATIVE-RELATED"/>
    <property type="match status" value="1"/>
</dbReference>
<dbReference type="PROSITE" id="PS50994">
    <property type="entry name" value="INTEGRASE"/>
    <property type="match status" value="1"/>
</dbReference>
<reference evidence="2" key="1">
    <citation type="journal article" date="2012" name="Nat. Biotechnol.">
        <title>Draft genome sequence of pigeonpea (Cajanus cajan), an orphan legume crop of resource-poor farmers.</title>
        <authorList>
            <person name="Varshney R.K."/>
            <person name="Chen W."/>
            <person name="Li Y."/>
            <person name="Bharti A.K."/>
            <person name="Saxena R.K."/>
            <person name="Schlueter J.A."/>
            <person name="Donoghue M.T."/>
            <person name="Azam S."/>
            <person name="Fan G."/>
            <person name="Whaley A.M."/>
            <person name="Farmer A.D."/>
            <person name="Sheridan J."/>
            <person name="Iwata A."/>
            <person name="Tuteja R."/>
            <person name="Penmetsa R.V."/>
            <person name="Wu W."/>
            <person name="Upadhyaya H.D."/>
            <person name="Yang S.P."/>
            <person name="Shah T."/>
            <person name="Saxena K.B."/>
            <person name="Michael T."/>
            <person name="McCombie W.R."/>
            <person name="Yang B."/>
            <person name="Zhang G."/>
            <person name="Yang H."/>
            <person name="Wang J."/>
            <person name="Spillane C."/>
            <person name="Cook D.R."/>
            <person name="May G.D."/>
            <person name="Xu X."/>
            <person name="Jackson S.A."/>
        </authorList>
    </citation>
    <scope>NUCLEOTIDE SEQUENCE [LARGE SCALE GENOMIC DNA]</scope>
</reference>
<dbReference type="Gramene" id="C.cajan_36294.t">
    <property type="protein sequence ID" value="C.cajan_36294.t"/>
    <property type="gene ID" value="C.cajan_36294"/>
</dbReference>